<keyword evidence="2" id="KW-0812">Transmembrane</keyword>
<sequence length="126" mass="15006">VQIKKRKTGDEASDLRVAKKKNDNTSGGKGFGKRKRRFIYDTTLCRSRLVMITDEERKKHLWIKFLMDLYTSFMQYMHILLLILYIDHDSQMTPIDFEVTRYIDHDSQMTPIDFQVTRSREFVPPA</sequence>
<feature type="non-terminal residue" evidence="3">
    <location>
        <position position="126"/>
    </location>
</feature>
<keyword evidence="2" id="KW-0472">Membrane</keyword>
<keyword evidence="4" id="KW-1185">Reference proteome</keyword>
<keyword evidence="2" id="KW-1133">Transmembrane helix</keyword>
<dbReference type="EMBL" id="JAIWYP010000002">
    <property type="protein sequence ID" value="KAH3872820.1"/>
    <property type="molecule type" value="Genomic_DNA"/>
</dbReference>
<proteinExistence type="predicted"/>
<organism evidence="3 4">
    <name type="scientific">Dreissena polymorpha</name>
    <name type="common">Zebra mussel</name>
    <name type="synonym">Mytilus polymorpha</name>
    <dbReference type="NCBI Taxonomy" id="45954"/>
    <lineage>
        <taxon>Eukaryota</taxon>
        <taxon>Metazoa</taxon>
        <taxon>Spiralia</taxon>
        <taxon>Lophotrochozoa</taxon>
        <taxon>Mollusca</taxon>
        <taxon>Bivalvia</taxon>
        <taxon>Autobranchia</taxon>
        <taxon>Heteroconchia</taxon>
        <taxon>Euheterodonta</taxon>
        <taxon>Imparidentia</taxon>
        <taxon>Neoheterodontei</taxon>
        <taxon>Myida</taxon>
        <taxon>Dreissenoidea</taxon>
        <taxon>Dreissenidae</taxon>
        <taxon>Dreissena</taxon>
    </lineage>
</organism>
<dbReference type="AlphaFoldDB" id="A0A9D4RNI8"/>
<evidence type="ECO:0000256" key="1">
    <source>
        <dbReference type="SAM" id="MobiDB-lite"/>
    </source>
</evidence>
<evidence type="ECO:0000313" key="4">
    <source>
        <dbReference type="Proteomes" id="UP000828390"/>
    </source>
</evidence>
<feature type="transmembrane region" description="Helical" evidence="2">
    <location>
        <begin position="65"/>
        <end position="86"/>
    </location>
</feature>
<name>A0A9D4RNI8_DREPO</name>
<feature type="compositionally biased region" description="Basic and acidic residues" evidence="1">
    <location>
        <begin position="8"/>
        <end position="23"/>
    </location>
</feature>
<gene>
    <name evidence="3" type="ORF">DPMN_036043</name>
</gene>
<reference evidence="3" key="2">
    <citation type="submission" date="2020-11" db="EMBL/GenBank/DDBJ databases">
        <authorList>
            <person name="McCartney M.A."/>
            <person name="Auch B."/>
            <person name="Kono T."/>
            <person name="Mallez S."/>
            <person name="Becker A."/>
            <person name="Gohl D.M."/>
            <person name="Silverstein K.A.T."/>
            <person name="Koren S."/>
            <person name="Bechman K.B."/>
            <person name="Herman A."/>
            <person name="Abrahante J.E."/>
            <person name="Garbe J."/>
        </authorList>
    </citation>
    <scope>NUCLEOTIDE SEQUENCE</scope>
    <source>
        <strain evidence="3">Duluth1</strain>
        <tissue evidence="3">Whole animal</tissue>
    </source>
</reference>
<dbReference type="Proteomes" id="UP000828390">
    <property type="component" value="Unassembled WGS sequence"/>
</dbReference>
<accession>A0A9D4RNI8</accession>
<comment type="caution">
    <text evidence="3">The sequence shown here is derived from an EMBL/GenBank/DDBJ whole genome shotgun (WGS) entry which is preliminary data.</text>
</comment>
<protein>
    <submittedName>
        <fullName evidence="3">Uncharacterized protein</fullName>
    </submittedName>
</protein>
<reference evidence="3" key="1">
    <citation type="journal article" date="2019" name="bioRxiv">
        <title>The Genome of the Zebra Mussel, Dreissena polymorpha: A Resource for Invasive Species Research.</title>
        <authorList>
            <person name="McCartney M.A."/>
            <person name="Auch B."/>
            <person name="Kono T."/>
            <person name="Mallez S."/>
            <person name="Zhang Y."/>
            <person name="Obille A."/>
            <person name="Becker A."/>
            <person name="Abrahante J.E."/>
            <person name="Garbe J."/>
            <person name="Badalamenti J.P."/>
            <person name="Herman A."/>
            <person name="Mangelson H."/>
            <person name="Liachko I."/>
            <person name="Sullivan S."/>
            <person name="Sone E.D."/>
            <person name="Koren S."/>
            <person name="Silverstein K.A.T."/>
            <person name="Beckman K.B."/>
            <person name="Gohl D.M."/>
        </authorList>
    </citation>
    <scope>NUCLEOTIDE SEQUENCE</scope>
    <source>
        <strain evidence="3">Duluth1</strain>
        <tissue evidence="3">Whole animal</tissue>
    </source>
</reference>
<evidence type="ECO:0000256" key="2">
    <source>
        <dbReference type="SAM" id="Phobius"/>
    </source>
</evidence>
<feature type="region of interest" description="Disordered" evidence="1">
    <location>
        <begin position="1"/>
        <end position="32"/>
    </location>
</feature>
<evidence type="ECO:0000313" key="3">
    <source>
        <dbReference type="EMBL" id="KAH3872820.1"/>
    </source>
</evidence>